<protein>
    <submittedName>
        <fullName evidence="1">BPI/LBP family protein</fullName>
    </submittedName>
</protein>
<name>A0ABD1VP16_9LAMI</name>
<accession>A0ABD1VP16</accession>
<dbReference type="PANTHER" id="PTHR48155:SF1">
    <property type="entry name" value="F-BOX DOMAIN-CONTAINING PROTEIN"/>
    <property type="match status" value="1"/>
</dbReference>
<evidence type="ECO:0000313" key="2">
    <source>
        <dbReference type="Proteomes" id="UP001604336"/>
    </source>
</evidence>
<dbReference type="EMBL" id="JBFOLK010000001">
    <property type="protein sequence ID" value="KAL2539100.1"/>
    <property type="molecule type" value="Genomic_DNA"/>
</dbReference>
<evidence type="ECO:0000313" key="1">
    <source>
        <dbReference type="EMBL" id="KAL2539100.1"/>
    </source>
</evidence>
<reference evidence="2" key="1">
    <citation type="submission" date="2024-07" db="EMBL/GenBank/DDBJ databases">
        <title>Two chromosome-level genome assemblies of Korean endemic species Abeliophyllum distichum and Forsythia ovata (Oleaceae).</title>
        <authorList>
            <person name="Jang H."/>
        </authorList>
    </citation>
    <scope>NUCLEOTIDE SEQUENCE [LARGE SCALE GENOMIC DNA]</scope>
</reference>
<gene>
    <name evidence="1" type="ORF">Adt_00078</name>
</gene>
<dbReference type="AlphaFoldDB" id="A0ABD1VP16"/>
<organism evidence="1 2">
    <name type="scientific">Abeliophyllum distichum</name>
    <dbReference type="NCBI Taxonomy" id="126358"/>
    <lineage>
        <taxon>Eukaryota</taxon>
        <taxon>Viridiplantae</taxon>
        <taxon>Streptophyta</taxon>
        <taxon>Embryophyta</taxon>
        <taxon>Tracheophyta</taxon>
        <taxon>Spermatophyta</taxon>
        <taxon>Magnoliopsida</taxon>
        <taxon>eudicotyledons</taxon>
        <taxon>Gunneridae</taxon>
        <taxon>Pentapetalae</taxon>
        <taxon>asterids</taxon>
        <taxon>lamiids</taxon>
        <taxon>Lamiales</taxon>
        <taxon>Oleaceae</taxon>
        <taxon>Forsythieae</taxon>
        <taxon>Abeliophyllum</taxon>
    </lineage>
</organism>
<dbReference type="PANTHER" id="PTHR48155">
    <property type="entry name" value="OS09G0497600 PROTEIN"/>
    <property type="match status" value="1"/>
</dbReference>
<sequence>MNINGPNTNSFSCRLFSEKKIILPLPFSSEWQTRATKQQWGQVSCVQRHWANLFQEECLWHAALVRSFPSAGQAKRWPGPIPRGLSKRRFAAFYVCKYIFSLDDEMDEIVGHTYLFLKEQLEISTMPLPSGVLHGTIIDQFIACGKSLDKAHELASLIWLAVIDNLEENQENLSVT</sequence>
<dbReference type="Proteomes" id="UP001604336">
    <property type="component" value="Unassembled WGS sequence"/>
</dbReference>
<proteinExistence type="predicted"/>
<comment type="caution">
    <text evidence="1">The sequence shown here is derived from an EMBL/GenBank/DDBJ whole genome shotgun (WGS) entry which is preliminary data.</text>
</comment>
<keyword evidence="2" id="KW-1185">Reference proteome</keyword>